<keyword evidence="6" id="KW-0234">DNA repair</keyword>
<sequence>MVRTAATSIKVGAKASKGGGGASRASTIRSSSSSGGASRRAIGGNKLVSRPTPTWQKPITKFFAGGDKIAPPSKLEYTEQVCEEEVITLEPPHWQTSVSNFLVKQSDIISKEDITSSSPNIDEVQLDAIVPSPAYIEEKAKKMLTVKPSKEMEKPEQVKSKIEKPSMEDQVQAGPSSSLRRYVEQCNTYPPYPEMDNNNYMHNQNYPPPNEIHVRQHLNEGNQEDCDPEMFENNENDAYMENQNYLPTHQEIEYHKNGNVENIPSDCETEICENKENEYMPEAEHLNPPKKRRFAGYKYLENYECPNQK</sequence>
<dbReference type="Proteomes" id="UP000695000">
    <property type="component" value="Unplaced"/>
</dbReference>
<feature type="domain" description="PCNA-associated factor histone-like" evidence="11">
    <location>
        <begin position="1"/>
        <end position="68"/>
    </location>
</feature>
<accession>A0ABM1MMD5</accession>
<feature type="region of interest" description="Disordered" evidence="10">
    <location>
        <begin position="1"/>
        <end position="53"/>
    </location>
</feature>
<evidence type="ECO:0000256" key="3">
    <source>
        <dbReference type="ARBA" id="ARBA00013777"/>
    </source>
</evidence>
<keyword evidence="12" id="KW-1185">Reference proteome</keyword>
<evidence type="ECO:0000256" key="6">
    <source>
        <dbReference type="ARBA" id="ARBA00023204"/>
    </source>
</evidence>
<protein>
    <recommendedName>
        <fullName evidence="3">PCNA-associated factor</fullName>
    </recommendedName>
    <alternativeName>
        <fullName evidence="8">PCNA-associated factor of 15 kDa</fullName>
    </alternativeName>
    <alternativeName>
        <fullName evidence="9">PCNA-clamp-associated factor</fullName>
    </alternativeName>
</protein>
<gene>
    <name evidence="13" type="primary">LOC108562057</name>
</gene>
<feature type="compositionally biased region" description="Low complexity" evidence="10">
    <location>
        <begin position="23"/>
        <end position="44"/>
    </location>
</feature>
<reference evidence="13" key="1">
    <citation type="submission" date="2025-08" db="UniProtKB">
        <authorList>
            <consortium name="RefSeq"/>
        </authorList>
    </citation>
    <scope>IDENTIFICATION</scope>
    <source>
        <tissue evidence="13">Whole Larva</tissue>
    </source>
</reference>
<keyword evidence="7" id="KW-0539">Nucleus</keyword>
<dbReference type="InterPro" id="IPR031444">
    <property type="entry name" value="PCNA-AF_dom"/>
</dbReference>
<dbReference type="PANTHER" id="PTHR15679">
    <property type="entry name" value="PCNA-ASSOCIATED FACTOR"/>
    <property type="match status" value="1"/>
</dbReference>
<dbReference type="Pfam" id="PF15715">
    <property type="entry name" value="PAF"/>
    <property type="match status" value="1"/>
</dbReference>
<feature type="region of interest" description="Disordered" evidence="10">
    <location>
        <begin position="148"/>
        <end position="178"/>
    </location>
</feature>
<keyword evidence="5" id="KW-0227">DNA damage</keyword>
<dbReference type="GeneID" id="108562057"/>
<evidence type="ECO:0000313" key="13">
    <source>
        <dbReference type="RefSeq" id="XP_017775735.1"/>
    </source>
</evidence>
<evidence type="ECO:0000256" key="4">
    <source>
        <dbReference type="ARBA" id="ARBA00022490"/>
    </source>
</evidence>
<evidence type="ECO:0000259" key="11">
    <source>
        <dbReference type="Pfam" id="PF15715"/>
    </source>
</evidence>
<dbReference type="RefSeq" id="XP_017775735.1">
    <property type="nucleotide sequence ID" value="XM_017920246.1"/>
</dbReference>
<comment type="subcellular location">
    <subcellularLocation>
        <location evidence="2">Cytoplasm</location>
        <location evidence="2">Perinuclear region</location>
    </subcellularLocation>
    <subcellularLocation>
        <location evidence="1">Nucleus</location>
    </subcellularLocation>
</comment>
<proteinExistence type="predicted"/>
<feature type="compositionally biased region" description="Basic and acidic residues" evidence="10">
    <location>
        <begin position="148"/>
        <end position="167"/>
    </location>
</feature>
<evidence type="ECO:0000256" key="2">
    <source>
        <dbReference type="ARBA" id="ARBA00004556"/>
    </source>
</evidence>
<keyword evidence="4" id="KW-0963">Cytoplasm</keyword>
<evidence type="ECO:0000256" key="5">
    <source>
        <dbReference type="ARBA" id="ARBA00022763"/>
    </source>
</evidence>
<evidence type="ECO:0000313" key="12">
    <source>
        <dbReference type="Proteomes" id="UP000695000"/>
    </source>
</evidence>
<evidence type="ECO:0000256" key="7">
    <source>
        <dbReference type="ARBA" id="ARBA00023242"/>
    </source>
</evidence>
<organism evidence="12 13">
    <name type="scientific">Nicrophorus vespilloides</name>
    <name type="common">Boreal carrion beetle</name>
    <dbReference type="NCBI Taxonomy" id="110193"/>
    <lineage>
        <taxon>Eukaryota</taxon>
        <taxon>Metazoa</taxon>
        <taxon>Ecdysozoa</taxon>
        <taxon>Arthropoda</taxon>
        <taxon>Hexapoda</taxon>
        <taxon>Insecta</taxon>
        <taxon>Pterygota</taxon>
        <taxon>Neoptera</taxon>
        <taxon>Endopterygota</taxon>
        <taxon>Coleoptera</taxon>
        <taxon>Polyphaga</taxon>
        <taxon>Staphyliniformia</taxon>
        <taxon>Silphidae</taxon>
        <taxon>Nicrophorinae</taxon>
        <taxon>Nicrophorus</taxon>
    </lineage>
</organism>
<evidence type="ECO:0000256" key="10">
    <source>
        <dbReference type="SAM" id="MobiDB-lite"/>
    </source>
</evidence>
<evidence type="ECO:0000256" key="9">
    <source>
        <dbReference type="ARBA" id="ARBA00031186"/>
    </source>
</evidence>
<evidence type="ECO:0000256" key="8">
    <source>
        <dbReference type="ARBA" id="ARBA00030014"/>
    </source>
</evidence>
<evidence type="ECO:0000256" key="1">
    <source>
        <dbReference type="ARBA" id="ARBA00004123"/>
    </source>
</evidence>
<dbReference type="InterPro" id="IPR040444">
    <property type="entry name" value="PCNA-AF"/>
</dbReference>
<dbReference type="PANTHER" id="PTHR15679:SF8">
    <property type="entry name" value="PCNA-ASSOCIATED FACTOR"/>
    <property type="match status" value="1"/>
</dbReference>
<name>A0ABM1MMD5_NICVS</name>